<dbReference type="Gene3D" id="3.20.20.70">
    <property type="entry name" value="Aldolase class I"/>
    <property type="match status" value="1"/>
</dbReference>
<organism evidence="2 3">
    <name type="scientific">Lutispora saccharofermentans</name>
    <dbReference type="NCBI Taxonomy" id="3024236"/>
    <lineage>
        <taxon>Bacteria</taxon>
        <taxon>Bacillati</taxon>
        <taxon>Bacillota</taxon>
        <taxon>Clostridia</taxon>
        <taxon>Lutisporales</taxon>
        <taxon>Lutisporaceae</taxon>
        <taxon>Lutispora</taxon>
    </lineage>
</organism>
<name>A0ABT1NA24_9FIRM</name>
<dbReference type="Gene3D" id="2.30.42.10">
    <property type="match status" value="1"/>
</dbReference>
<comment type="caution">
    <text evidence="2">The sequence shown here is derived from an EMBL/GenBank/DDBJ whole genome shotgun (WGS) entry which is preliminary data.</text>
</comment>
<protein>
    <submittedName>
        <fullName evidence="2">DUF512 domain-containing protein</fullName>
    </submittedName>
</protein>
<dbReference type="Proteomes" id="UP001651880">
    <property type="component" value="Unassembled WGS sequence"/>
</dbReference>
<gene>
    <name evidence="2" type="ORF">LJD61_00875</name>
</gene>
<keyword evidence="3" id="KW-1185">Reference proteome</keyword>
<dbReference type="SUPFAM" id="SSF102114">
    <property type="entry name" value="Radical SAM enzymes"/>
    <property type="match status" value="1"/>
</dbReference>
<evidence type="ECO:0000313" key="3">
    <source>
        <dbReference type="Proteomes" id="UP001651880"/>
    </source>
</evidence>
<dbReference type="InterPro" id="IPR013785">
    <property type="entry name" value="Aldolase_TIM"/>
</dbReference>
<dbReference type="Pfam" id="PF04459">
    <property type="entry name" value="DUF512"/>
    <property type="match status" value="1"/>
</dbReference>
<sequence length="439" mass="50238">MSYCKVTIQEVLEGSIADELEIEKGDKLLSINGEAVGDILEYKYLISDEVLVLEIEKPDGEIWELEIEKEYDEDLGLLFGGIIDEPKSCHNKCIFCFIDQLPKGMRKTLYFKDDDTRLSFLQGNFLSLTNIKDKDIEKIIRFRISPINISVHTTDMELRKRMLNNKNADKLLEYMRRLKEGHIEMKGQVVLCPEINDGCQLKKTIADLYEFYPELNCVAVVPVGLTRYRDGLFPLKEYNEHTAREVIDQVEALQEQYMDKIGTRFVFLSDEFYIIAGRKTQAYENYEEFSQIENGVGIIAMFNHEIASSLDRIENNAAMPARGTILTGEYAMPILEEACRKIMYKLPRFKLDVIAIRNEFFGPSVKVSGLITGGDIISQLEGKNISESVFIPDNMLRSGETVFLDDITVKDIEERLGIKIIICEQDGSDLVSNIVEYCK</sequence>
<evidence type="ECO:0000313" key="2">
    <source>
        <dbReference type="EMBL" id="MCQ1528105.1"/>
    </source>
</evidence>
<dbReference type="RefSeq" id="WP_255225610.1">
    <property type="nucleotide sequence ID" value="NZ_JAJEKE010000001.1"/>
</dbReference>
<reference evidence="2 3" key="1">
    <citation type="submission" date="2021-10" db="EMBL/GenBank/DDBJ databases">
        <title>Lutispora strain m25 sp. nov., a thermophilic, non-spore-forming bacterium isolated from a lab-scale methanogenic bioreactor digesting anaerobic sludge.</title>
        <authorList>
            <person name="El Houari A."/>
            <person name="Mcdonald J."/>
        </authorList>
    </citation>
    <scope>NUCLEOTIDE SEQUENCE [LARGE SCALE GENOMIC DNA]</scope>
    <source>
        <strain evidence="3">m25</strain>
    </source>
</reference>
<feature type="domain" description="PDZ" evidence="1">
    <location>
        <begin position="1"/>
        <end position="36"/>
    </location>
</feature>
<dbReference type="Pfam" id="PF19238">
    <property type="entry name" value="Radical_SAM_2"/>
    <property type="match status" value="1"/>
</dbReference>
<dbReference type="InterPro" id="IPR001478">
    <property type="entry name" value="PDZ"/>
</dbReference>
<dbReference type="InterPro" id="IPR045375">
    <property type="entry name" value="Put_radical_SAM-like_N"/>
</dbReference>
<dbReference type="Pfam" id="PF17820">
    <property type="entry name" value="PDZ_6"/>
    <property type="match status" value="1"/>
</dbReference>
<dbReference type="InterPro" id="IPR036034">
    <property type="entry name" value="PDZ_sf"/>
</dbReference>
<dbReference type="InterPro" id="IPR058240">
    <property type="entry name" value="rSAM_sf"/>
</dbReference>
<dbReference type="SUPFAM" id="SSF50156">
    <property type="entry name" value="PDZ domain-like"/>
    <property type="match status" value="1"/>
</dbReference>
<dbReference type="InterPro" id="IPR007549">
    <property type="entry name" value="DUF512"/>
</dbReference>
<dbReference type="PROSITE" id="PS50106">
    <property type="entry name" value="PDZ"/>
    <property type="match status" value="1"/>
</dbReference>
<evidence type="ECO:0000259" key="1">
    <source>
        <dbReference type="PROSITE" id="PS50106"/>
    </source>
</evidence>
<proteinExistence type="predicted"/>
<dbReference type="EMBL" id="JAJEKE010000001">
    <property type="protein sequence ID" value="MCQ1528105.1"/>
    <property type="molecule type" value="Genomic_DNA"/>
</dbReference>
<accession>A0ABT1NA24</accession>
<dbReference type="InterPro" id="IPR041489">
    <property type="entry name" value="PDZ_6"/>
</dbReference>